<accession>A0A0H4W6C9</accession>
<keyword evidence="4 5" id="KW-0560">Oxidoreductase</keyword>
<feature type="chain" id="PRO_5005211511" evidence="6">
    <location>
        <begin position="28"/>
        <end position="505"/>
    </location>
</feature>
<feature type="signal peptide" evidence="6">
    <location>
        <begin position="1"/>
        <end position="27"/>
    </location>
</feature>
<evidence type="ECO:0000313" key="9">
    <source>
        <dbReference type="Proteomes" id="UP000036458"/>
    </source>
</evidence>
<dbReference type="Gene3D" id="3.50.50.60">
    <property type="entry name" value="FAD/NAD(P)-binding domain"/>
    <property type="match status" value="2"/>
</dbReference>
<dbReference type="InterPro" id="IPR014105">
    <property type="entry name" value="Carotenoid/retinoid_OxRdtase"/>
</dbReference>
<comment type="pathway">
    <text evidence="1 5">Carotenoid biosynthesis.</text>
</comment>
<reference evidence="8 9" key="1">
    <citation type="submission" date="2015-01" db="EMBL/GenBank/DDBJ databases">
        <title>Rufibacter sp./DG31D/ whole genome sequencing.</title>
        <authorList>
            <person name="Kim M.K."/>
            <person name="Srinivasan S."/>
            <person name="Lee J.-J."/>
        </authorList>
    </citation>
    <scope>NUCLEOTIDE SEQUENCE [LARGE SCALE GENOMIC DNA]</scope>
    <source>
        <strain evidence="8 9">DG31D</strain>
    </source>
</reference>
<dbReference type="PATRIC" id="fig|1379910.4.peg.2298"/>
<evidence type="ECO:0000256" key="2">
    <source>
        <dbReference type="ARBA" id="ARBA00006046"/>
    </source>
</evidence>
<evidence type="ECO:0000256" key="3">
    <source>
        <dbReference type="ARBA" id="ARBA00022746"/>
    </source>
</evidence>
<feature type="domain" description="Amine oxidase" evidence="7">
    <location>
        <begin position="17"/>
        <end position="490"/>
    </location>
</feature>
<dbReference type="EMBL" id="CP010777">
    <property type="protein sequence ID" value="AKQ45991.1"/>
    <property type="molecule type" value="Genomic_DNA"/>
</dbReference>
<dbReference type="AlphaFoldDB" id="A0A0H4W6C9"/>
<evidence type="ECO:0000256" key="6">
    <source>
        <dbReference type="SAM" id="SignalP"/>
    </source>
</evidence>
<comment type="similarity">
    <text evidence="2 5">Belongs to the carotenoid/retinoid oxidoreductase family.</text>
</comment>
<organism evidence="8 9">
    <name type="scientific">Rufibacter radiotolerans</name>
    <dbReference type="NCBI Taxonomy" id="1379910"/>
    <lineage>
        <taxon>Bacteria</taxon>
        <taxon>Pseudomonadati</taxon>
        <taxon>Bacteroidota</taxon>
        <taxon>Cytophagia</taxon>
        <taxon>Cytophagales</taxon>
        <taxon>Hymenobacteraceae</taxon>
        <taxon>Rufibacter</taxon>
    </lineage>
</organism>
<dbReference type="RefSeq" id="WP_048920924.1">
    <property type="nucleotide sequence ID" value="NZ_CP010777.1"/>
</dbReference>
<name>A0A0H4W6C9_9BACT</name>
<dbReference type="SUPFAM" id="SSF51905">
    <property type="entry name" value="FAD/NAD(P)-binding domain"/>
    <property type="match status" value="1"/>
</dbReference>
<dbReference type="GO" id="GO:0016117">
    <property type="term" value="P:carotenoid biosynthetic process"/>
    <property type="evidence" value="ECO:0007669"/>
    <property type="project" value="UniProtKB-KW"/>
</dbReference>
<evidence type="ECO:0000256" key="1">
    <source>
        <dbReference type="ARBA" id="ARBA00004829"/>
    </source>
</evidence>
<dbReference type="PANTHER" id="PTHR43734">
    <property type="entry name" value="PHYTOENE DESATURASE"/>
    <property type="match status" value="1"/>
</dbReference>
<dbReference type="InterPro" id="IPR002937">
    <property type="entry name" value="Amino_oxidase"/>
</dbReference>
<dbReference type="OrthoDB" id="9774675at2"/>
<keyword evidence="9" id="KW-1185">Reference proteome</keyword>
<dbReference type="KEGG" id="ruf:TH63_10590"/>
<dbReference type="Proteomes" id="UP000036458">
    <property type="component" value="Chromosome"/>
</dbReference>
<dbReference type="PRINTS" id="PR00419">
    <property type="entry name" value="ADXRDTASE"/>
</dbReference>
<evidence type="ECO:0000256" key="4">
    <source>
        <dbReference type="ARBA" id="ARBA00023002"/>
    </source>
</evidence>
<dbReference type="STRING" id="1379910.TH63_10590"/>
<sequence>MQTGESKRRVVVIGAGFAGLAAASCLAQEGYAVTVLEKNEMAGGRARVFASDGFTFDMGPSWYWMPGVFEQFFQKFGKTTADYYHLERLDPSYQVLYGEKDTMELPAGMPELEALFESLEPGAGAKLRAFLKQAAYKYEVGINTLVFKPSRSLTEFLDVKLMVDVLRLDVFQSMAKHVRKYFKHPRLVQIMEFPVLFLGALPENTPALYSLMNYADLSLGTWYPMGGMYKIIEGMVSLAQELGVEIKLNEEVQRLEMQGGTIRSVVTNQGAYEADVVVGGADYHHLETRLLPREFQTYSDKYWDTRVMAPSSLIFYLGIDKKLEGLRHHNLFFDEDFGPHAQEIYTNPAWPTKPLFYVSVPSKTDPSVAPAGKENLFILIPVAPDLKDTSDIREHYYHLVMERLERLTGQQIRPHVIFKRSYAHQDFIKDYHAFKGNAYGLANTLLQTAVLKPSMKSKKVRNLFYTGQLTVPGPGVPPSLISGQVVASEIVKEFAPQEHPLTHPA</sequence>
<evidence type="ECO:0000256" key="5">
    <source>
        <dbReference type="RuleBase" id="RU362075"/>
    </source>
</evidence>
<dbReference type="Pfam" id="PF01593">
    <property type="entry name" value="Amino_oxidase"/>
    <property type="match status" value="1"/>
</dbReference>
<keyword evidence="6" id="KW-0732">Signal</keyword>
<evidence type="ECO:0000259" key="7">
    <source>
        <dbReference type="Pfam" id="PF01593"/>
    </source>
</evidence>
<keyword evidence="3 5" id="KW-0125">Carotenoid biosynthesis</keyword>
<protein>
    <submittedName>
        <fullName evidence="8">Phytoene dehydrogenase</fullName>
    </submittedName>
</protein>
<dbReference type="NCBIfam" id="TIGR02734">
    <property type="entry name" value="crtI_fam"/>
    <property type="match status" value="1"/>
</dbReference>
<proteinExistence type="inferred from homology"/>
<evidence type="ECO:0000313" key="8">
    <source>
        <dbReference type="EMBL" id="AKQ45991.1"/>
    </source>
</evidence>
<dbReference type="PANTHER" id="PTHR43734:SF1">
    <property type="entry name" value="PHYTOENE DESATURASE"/>
    <property type="match status" value="1"/>
</dbReference>
<gene>
    <name evidence="8" type="ORF">TH63_10590</name>
</gene>
<dbReference type="PROSITE" id="PS51257">
    <property type="entry name" value="PROKAR_LIPOPROTEIN"/>
    <property type="match status" value="1"/>
</dbReference>
<dbReference type="InterPro" id="IPR036188">
    <property type="entry name" value="FAD/NAD-bd_sf"/>
</dbReference>
<dbReference type="GO" id="GO:0016491">
    <property type="term" value="F:oxidoreductase activity"/>
    <property type="evidence" value="ECO:0007669"/>
    <property type="project" value="UniProtKB-KW"/>
</dbReference>